<accession>A0A4R0RF87</accession>
<dbReference type="EMBL" id="RWJN01000116">
    <property type="protein sequence ID" value="TCD66950.1"/>
    <property type="molecule type" value="Genomic_DNA"/>
</dbReference>
<dbReference type="InterPro" id="IPR039751">
    <property type="entry name" value="HERPUD1/2"/>
</dbReference>
<evidence type="ECO:0000259" key="7">
    <source>
        <dbReference type="PROSITE" id="PS50053"/>
    </source>
</evidence>
<name>A0A4R0RF87_9APHY</name>
<feature type="compositionally biased region" description="Low complexity" evidence="5">
    <location>
        <begin position="82"/>
        <end position="97"/>
    </location>
</feature>
<evidence type="ECO:0000256" key="1">
    <source>
        <dbReference type="ARBA" id="ARBA00004370"/>
    </source>
</evidence>
<dbReference type="InterPro" id="IPR029071">
    <property type="entry name" value="Ubiquitin-like_domsf"/>
</dbReference>
<evidence type="ECO:0000313" key="8">
    <source>
        <dbReference type="EMBL" id="TCD66950.1"/>
    </source>
</evidence>
<feature type="region of interest" description="Disordered" evidence="5">
    <location>
        <begin position="82"/>
        <end position="126"/>
    </location>
</feature>
<protein>
    <recommendedName>
        <fullName evidence="7">Ubiquitin-like domain-containing protein</fullName>
    </recommendedName>
</protein>
<proteinExistence type="predicted"/>
<feature type="domain" description="Ubiquitin-like" evidence="7">
    <location>
        <begin position="4"/>
        <end position="64"/>
    </location>
</feature>
<reference evidence="8 9" key="1">
    <citation type="submission" date="2018-11" db="EMBL/GenBank/DDBJ databases">
        <title>Genome assembly of Steccherinum ochraceum LE-BIN_3174, the white-rot fungus of the Steccherinaceae family (The Residual Polyporoid clade, Polyporales, Basidiomycota).</title>
        <authorList>
            <person name="Fedorova T.V."/>
            <person name="Glazunova O.A."/>
            <person name="Landesman E.O."/>
            <person name="Moiseenko K.V."/>
            <person name="Psurtseva N.V."/>
            <person name="Savinova O.S."/>
            <person name="Shakhova N.V."/>
            <person name="Tyazhelova T.V."/>
            <person name="Vasina D.V."/>
        </authorList>
    </citation>
    <scope>NUCLEOTIDE SEQUENCE [LARGE SCALE GENOMIC DNA]</scope>
    <source>
        <strain evidence="8 9">LE-BIN_3174</strain>
    </source>
</reference>
<feature type="region of interest" description="Disordered" evidence="5">
    <location>
        <begin position="483"/>
        <end position="508"/>
    </location>
</feature>
<dbReference type="Pfam" id="PF00240">
    <property type="entry name" value="ubiquitin"/>
    <property type="match status" value="1"/>
</dbReference>
<feature type="compositionally biased region" description="Low complexity" evidence="5">
    <location>
        <begin position="373"/>
        <end position="389"/>
    </location>
</feature>
<dbReference type="OrthoDB" id="21589at2759"/>
<dbReference type="STRING" id="92696.A0A4R0RF87"/>
<comment type="subcellular location">
    <subcellularLocation>
        <location evidence="1">Membrane</location>
    </subcellularLocation>
</comment>
<comment type="caution">
    <text evidence="8">The sequence shown here is derived from an EMBL/GenBank/DDBJ whole genome shotgun (WGS) entry which is preliminary data.</text>
</comment>
<feature type="compositionally biased region" description="Low complexity" evidence="5">
    <location>
        <begin position="109"/>
        <end position="124"/>
    </location>
</feature>
<organism evidence="8 9">
    <name type="scientific">Steccherinum ochraceum</name>
    <dbReference type="NCBI Taxonomy" id="92696"/>
    <lineage>
        <taxon>Eukaryota</taxon>
        <taxon>Fungi</taxon>
        <taxon>Dikarya</taxon>
        <taxon>Basidiomycota</taxon>
        <taxon>Agaricomycotina</taxon>
        <taxon>Agaricomycetes</taxon>
        <taxon>Polyporales</taxon>
        <taxon>Steccherinaceae</taxon>
        <taxon>Steccherinum</taxon>
    </lineage>
</organism>
<feature type="transmembrane region" description="Helical" evidence="6">
    <location>
        <begin position="337"/>
        <end position="358"/>
    </location>
</feature>
<gene>
    <name evidence="8" type="ORF">EIP91_000728</name>
</gene>
<dbReference type="PROSITE" id="PS50053">
    <property type="entry name" value="UBIQUITIN_2"/>
    <property type="match status" value="1"/>
</dbReference>
<keyword evidence="2 6" id="KW-0812">Transmembrane</keyword>
<keyword evidence="9" id="KW-1185">Reference proteome</keyword>
<keyword evidence="4 6" id="KW-0472">Membrane</keyword>
<evidence type="ECO:0000313" key="9">
    <source>
        <dbReference type="Proteomes" id="UP000292702"/>
    </source>
</evidence>
<dbReference type="PANTHER" id="PTHR12943">
    <property type="entry name" value="HOMOCYSTEINE-RESPONSIVE ENDOPLASMIC RETICULUM-RESIDENT UNIQUITIN-LIKE DOMAIN HERPUD PROTEIN FAMILY MEMBER"/>
    <property type="match status" value="1"/>
</dbReference>
<dbReference type="PANTHER" id="PTHR12943:SF27">
    <property type="entry name" value="HOMOCYSTEINE-INDUCED ENDOPLASMIC RETICULUM PROTEIN, ISOFORM A"/>
    <property type="match status" value="1"/>
</dbReference>
<dbReference type="InterPro" id="IPR000626">
    <property type="entry name" value="Ubiquitin-like_dom"/>
</dbReference>
<keyword evidence="3 6" id="KW-1133">Transmembrane helix</keyword>
<dbReference type="Gene3D" id="3.10.20.90">
    <property type="entry name" value="Phosphatidylinositol 3-kinase Catalytic Subunit, Chain A, domain 1"/>
    <property type="match status" value="1"/>
</dbReference>
<evidence type="ECO:0000256" key="6">
    <source>
        <dbReference type="SAM" id="Phobius"/>
    </source>
</evidence>
<dbReference type="GO" id="GO:0030968">
    <property type="term" value="P:endoplasmic reticulum unfolded protein response"/>
    <property type="evidence" value="ECO:0007669"/>
    <property type="project" value="TreeGrafter"/>
</dbReference>
<evidence type="ECO:0000256" key="3">
    <source>
        <dbReference type="ARBA" id="ARBA00022989"/>
    </source>
</evidence>
<evidence type="ECO:0000256" key="5">
    <source>
        <dbReference type="SAM" id="MobiDB-lite"/>
    </source>
</evidence>
<evidence type="ECO:0000256" key="2">
    <source>
        <dbReference type="ARBA" id="ARBA00022692"/>
    </source>
</evidence>
<evidence type="ECO:0000256" key="4">
    <source>
        <dbReference type="ARBA" id="ARBA00023136"/>
    </source>
</evidence>
<dbReference type="Proteomes" id="UP000292702">
    <property type="component" value="Unassembled WGS sequence"/>
</dbReference>
<dbReference type="GO" id="GO:0016020">
    <property type="term" value="C:membrane"/>
    <property type="evidence" value="ECO:0007669"/>
    <property type="project" value="UniProtKB-SubCell"/>
</dbReference>
<feature type="region of interest" description="Disordered" evidence="5">
    <location>
        <begin position="362"/>
        <end position="389"/>
    </location>
</feature>
<sequence>MSSLDLRVELPTQSLSFHVQVPPSSTIRHVKEQIQLVCPGAPRADGQRIIWRGRFLKDDESVQSIWKSPADTPVIHLSVHPSAWSASPSAPTTPSAAEGQPNPATGADTQRPQPSPRTTTSATSNSVSLFHPLPGYPLAVITHHHNKALYSLSHGKPLPDGDMAGYTEARSFARSVLLAHGMTWPRVLDEDYPPADGSIEGVKYEQVVIDNSPFLSLTTPDAIPSPCQKHALNVLRTTYALLSIPTPDLTGFPTASAQSPYQGTPNPNLNVHLQQLGLPALRLAPNQNAPRNPADPNNPLVPEIRAIPIRALMVPLMMLTFRTILLMYFFSPSKRPLFGVVLSAWILYEAWNAFRVVLGHGDRPRRRRDRDGAAAGAGDNADAVGGAGQAARAGAPAAGAGAGASGSGRSSRSWTHTLLDKLANFQLVTEELALVGDPTNAVPVPTILHRVKTFCVLLATTLHPAVWDRRRSYIKRREGRVRNEASIRAEDSQTESNDQEPPTAAAEARAQLRGHLLTRHERRPAWVKEYIDRVLTSEWADDL</sequence>
<dbReference type="SUPFAM" id="SSF54236">
    <property type="entry name" value="Ubiquitin-like"/>
    <property type="match status" value="1"/>
</dbReference>
<feature type="transmembrane region" description="Helical" evidence="6">
    <location>
        <begin position="312"/>
        <end position="331"/>
    </location>
</feature>
<dbReference type="AlphaFoldDB" id="A0A4R0RF87"/>